<dbReference type="Proteomes" id="UP000251197">
    <property type="component" value="Unassembled WGS sequence"/>
</dbReference>
<reference evidence="1 2" key="1">
    <citation type="submission" date="2018-06" db="EMBL/GenBank/DDBJ databases">
        <authorList>
            <consortium name="Pathogen Informatics"/>
            <person name="Doyle S."/>
        </authorList>
    </citation>
    <scope>NUCLEOTIDE SEQUENCE [LARGE SCALE GENOMIC DNA]</scope>
    <source>
        <strain evidence="1 2">NCTC12120</strain>
    </source>
</reference>
<organism evidence="1 2">
    <name type="scientific">Cedecea neteri</name>
    <dbReference type="NCBI Taxonomy" id="158822"/>
    <lineage>
        <taxon>Bacteria</taxon>
        <taxon>Pseudomonadati</taxon>
        <taxon>Pseudomonadota</taxon>
        <taxon>Gammaproteobacteria</taxon>
        <taxon>Enterobacterales</taxon>
        <taxon>Enterobacteriaceae</taxon>
        <taxon>Cedecea</taxon>
    </lineage>
</organism>
<dbReference type="EMBL" id="UAVU01000003">
    <property type="protein sequence ID" value="SQA98496.1"/>
    <property type="molecule type" value="Genomic_DNA"/>
</dbReference>
<proteinExistence type="predicted"/>
<dbReference type="AlphaFoldDB" id="A0A2X2SZW8"/>
<sequence length="54" mass="6332">MIFIRWKSQSNGHFITIPDMRLFAVCEALRKTKTCGSPDKKKVRMMGVMREEEV</sequence>
<accession>A0A2X2SZW8</accession>
<name>A0A2X2SZW8_9ENTR</name>
<protein>
    <submittedName>
        <fullName evidence="1">Uncharacterized protein</fullName>
    </submittedName>
</protein>
<evidence type="ECO:0000313" key="2">
    <source>
        <dbReference type="Proteomes" id="UP000251197"/>
    </source>
</evidence>
<gene>
    <name evidence="1" type="ORF">NCTC12120_02384</name>
</gene>
<evidence type="ECO:0000313" key="1">
    <source>
        <dbReference type="EMBL" id="SQA98496.1"/>
    </source>
</evidence>